<dbReference type="GO" id="GO:0004497">
    <property type="term" value="F:monooxygenase activity"/>
    <property type="evidence" value="ECO:0007669"/>
    <property type="project" value="UniProtKB-KW"/>
</dbReference>
<evidence type="ECO:0000256" key="5">
    <source>
        <dbReference type="ARBA" id="ARBA00033748"/>
    </source>
</evidence>
<dbReference type="NCBIfam" id="TIGR03860">
    <property type="entry name" value="FMN_nitrolo"/>
    <property type="match status" value="1"/>
</dbReference>
<keyword evidence="3" id="KW-0560">Oxidoreductase</keyword>
<feature type="binding site" evidence="6">
    <location>
        <position position="56"/>
    </location>
    <ligand>
        <name>FMN</name>
        <dbReference type="ChEBI" id="CHEBI:58210"/>
    </ligand>
</feature>
<feature type="binding site" evidence="6">
    <location>
        <position position="142"/>
    </location>
    <ligand>
        <name>FMN</name>
        <dbReference type="ChEBI" id="CHEBI:58210"/>
    </ligand>
</feature>
<dbReference type="Pfam" id="PF00296">
    <property type="entry name" value="Bac_luciferase"/>
    <property type="match status" value="1"/>
</dbReference>
<dbReference type="PANTHER" id="PTHR30011:SF16">
    <property type="entry name" value="C2H2 FINGER DOMAIN TRANSCRIPTION FACTOR (EUROFUNG)-RELATED"/>
    <property type="match status" value="1"/>
</dbReference>
<protein>
    <submittedName>
        <fullName evidence="8">LLM class flavin-dependent oxidoreductase</fullName>
    </submittedName>
</protein>
<feature type="binding site" evidence="6">
    <location>
        <position position="216"/>
    </location>
    <ligand>
        <name>FMN</name>
        <dbReference type="ChEBI" id="CHEBI:58210"/>
    </ligand>
</feature>
<dbReference type="SUPFAM" id="SSF51679">
    <property type="entry name" value="Bacterial luciferase-like"/>
    <property type="match status" value="1"/>
</dbReference>
<evidence type="ECO:0000313" key="8">
    <source>
        <dbReference type="EMBL" id="RWY41005.1"/>
    </source>
</evidence>
<keyword evidence="9" id="KW-1185">Reference proteome</keyword>
<dbReference type="CDD" id="cd01095">
    <property type="entry name" value="Nitrilotriacetate_monoxgenase"/>
    <property type="match status" value="1"/>
</dbReference>
<feature type="binding site" evidence="6">
    <location>
        <position position="146"/>
    </location>
    <ligand>
        <name>FMN</name>
        <dbReference type="ChEBI" id="CHEBI:58210"/>
    </ligand>
</feature>
<dbReference type="RefSeq" id="WP_128489121.1">
    <property type="nucleotide sequence ID" value="NZ_JBHLXB010000003.1"/>
</dbReference>
<evidence type="ECO:0000256" key="6">
    <source>
        <dbReference type="PIRSR" id="PIRSR000337-1"/>
    </source>
</evidence>
<dbReference type="PANTHER" id="PTHR30011">
    <property type="entry name" value="ALKANESULFONATE MONOOXYGENASE-RELATED"/>
    <property type="match status" value="1"/>
</dbReference>
<evidence type="ECO:0000313" key="9">
    <source>
        <dbReference type="Proteomes" id="UP000287168"/>
    </source>
</evidence>
<feature type="binding site" evidence="6">
    <location>
        <position position="217"/>
    </location>
    <ligand>
        <name>FMN</name>
        <dbReference type="ChEBI" id="CHEBI:58210"/>
    </ligand>
</feature>
<dbReference type="EMBL" id="SBLC01000013">
    <property type="protein sequence ID" value="RWY41005.1"/>
    <property type="molecule type" value="Genomic_DNA"/>
</dbReference>
<keyword evidence="1 6" id="KW-0285">Flavoprotein</keyword>
<evidence type="ECO:0000259" key="7">
    <source>
        <dbReference type="Pfam" id="PF00296"/>
    </source>
</evidence>
<proteinExistence type="inferred from homology"/>
<feature type="domain" description="Luciferase-like" evidence="7">
    <location>
        <begin position="25"/>
        <end position="378"/>
    </location>
</feature>
<comment type="caution">
    <text evidence="8">The sequence shown here is derived from an EMBL/GenBank/DDBJ whole genome shotgun (WGS) entry which is preliminary data.</text>
</comment>
<dbReference type="InterPro" id="IPR036661">
    <property type="entry name" value="Luciferase-like_sf"/>
</dbReference>
<gene>
    <name evidence="8" type="ORF">EP867_10995</name>
</gene>
<evidence type="ECO:0000256" key="3">
    <source>
        <dbReference type="ARBA" id="ARBA00023002"/>
    </source>
</evidence>
<sequence length="434" mass="47592">MTRKQLHLGLFLQGAGHHVAGWQMPGATYGSENLPHLQNVTRIAEEAKFDMVFLADGLTTSPTAHPSMVARLEPLTLLSALAMGTRHIGLAATASTTYGEPFHTARVFASLDHLSGGRAGWNVVTTSYARSAANFGKAHPDHDARYEIADEYVSVVRALWDSWEDDAYVQDAEEGRYIDPAKMHVLDHKGRYFEVKGPLNVTRPPQGHPVIIQAGSSDPGQELAARSADVVFTAQATLEGAKAFYDGLKARMAKYGRNPDELAIMPGAFVLIGDTRAEAEALLEQLQSRTDPAEAYPLLNERLGTDVSGYDIDGPLPDIPVSEEIRSRSELLIRLARSRNLTIRQLLNMVGAARGHLMLVGTAEEVADEIGAWFEAGAADGFNIMPAWFPKPLEDFATKVVPILQSRGLFREDYQGRTLREHLGLKRPRHPRAT</sequence>
<evidence type="ECO:0000256" key="2">
    <source>
        <dbReference type="ARBA" id="ARBA00022643"/>
    </source>
</evidence>
<accession>A0A444MBA1</accession>
<dbReference type="GO" id="GO:0016705">
    <property type="term" value="F:oxidoreductase activity, acting on paired donors, with incorporation or reduction of molecular oxygen"/>
    <property type="evidence" value="ECO:0007669"/>
    <property type="project" value="InterPro"/>
</dbReference>
<evidence type="ECO:0000256" key="4">
    <source>
        <dbReference type="ARBA" id="ARBA00023033"/>
    </source>
</evidence>
<keyword evidence="2 6" id="KW-0288">FMN</keyword>
<organism evidence="8 9">
    <name type="scientific">Falsigemmobacter intermedius</name>
    <dbReference type="NCBI Taxonomy" id="1553448"/>
    <lineage>
        <taxon>Bacteria</taxon>
        <taxon>Pseudomonadati</taxon>
        <taxon>Pseudomonadota</taxon>
        <taxon>Alphaproteobacteria</taxon>
        <taxon>Rhodobacterales</taxon>
        <taxon>Paracoccaceae</taxon>
        <taxon>Falsigemmobacter</taxon>
    </lineage>
</organism>
<dbReference type="AlphaFoldDB" id="A0A444MBA1"/>
<feature type="binding site" evidence="6">
    <location>
        <position position="93"/>
    </location>
    <ligand>
        <name>FMN</name>
        <dbReference type="ChEBI" id="CHEBI:58210"/>
    </ligand>
</feature>
<comment type="similarity">
    <text evidence="5">Belongs to the NtaA/SnaA/DszA monooxygenase family.</text>
</comment>
<keyword evidence="4" id="KW-0503">Monooxygenase</keyword>
<evidence type="ECO:0000256" key="1">
    <source>
        <dbReference type="ARBA" id="ARBA00022630"/>
    </source>
</evidence>
<dbReference type="Proteomes" id="UP000287168">
    <property type="component" value="Unassembled WGS sequence"/>
</dbReference>
<dbReference type="OrthoDB" id="9779442at2"/>
<reference evidence="8 9" key="1">
    <citation type="journal article" date="2015" name="Int. J. Syst. Evol. Microbiol.">
        <title>Gemmobacter intermedius sp. nov., isolated from a white stork (Ciconia ciconia).</title>
        <authorList>
            <person name="Kampfer P."/>
            <person name="Jerzak L."/>
            <person name="Wilharm G."/>
            <person name="Golke J."/>
            <person name="Busse H.J."/>
            <person name="Glaeser S.P."/>
        </authorList>
    </citation>
    <scope>NUCLEOTIDE SEQUENCE [LARGE SCALE GENOMIC DNA]</scope>
    <source>
        <strain evidence="8 9">119/4</strain>
    </source>
</reference>
<name>A0A444MBA1_9RHOB</name>
<dbReference type="InterPro" id="IPR051260">
    <property type="entry name" value="Diverse_substr_monoxygenases"/>
</dbReference>
<dbReference type="PIRSF" id="PIRSF000337">
    <property type="entry name" value="NTA_MOA"/>
    <property type="match status" value="1"/>
</dbReference>
<dbReference type="InterPro" id="IPR011251">
    <property type="entry name" value="Luciferase-like_dom"/>
</dbReference>
<dbReference type="InterPro" id="IPR016215">
    <property type="entry name" value="NTA_MOA"/>
</dbReference>
<dbReference type="Gene3D" id="3.20.20.30">
    <property type="entry name" value="Luciferase-like domain"/>
    <property type="match status" value="1"/>
</dbReference>